<feature type="compositionally biased region" description="Polar residues" evidence="1">
    <location>
        <begin position="102"/>
        <end position="121"/>
    </location>
</feature>
<sequence>MLSSMKEVGRKVIDKQKHALHRSRKTPDCNCPATVTLSLSKQDDLGKSVSMKAKSEIFHSVSDATRSEKCKHRLPGNATSWEMIQRERTHQDMNHEKFWNGSITELPQPSLSQPKGASWSKSGEEKIPSATGGQAKQFRVHLLSAVAAVLRLAAAAAPLLLPTRRHLPRHRRIAVDLVRASVSLADRRSTVVIVIPSRAAVSLRSGRRSRRRRCPGTPQLRKIRSSWKLKPSFGKASK</sequence>
<feature type="region of interest" description="Disordered" evidence="1">
    <location>
        <begin position="1"/>
        <end position="28"/>
    </location>
</feature>
<reference evidence="3" key="2">
    <citation type="journal article" date="2008" name="Nucleic Acids Res.">
        <title>The rice annotation project database (RAP-DB): 2008 update.</title>
        <authorList>
            <consortium name="The rice annotation project (RAP)"/>
        </authorList>
    </citation>
    <scope>GENOME REANNOTATION</scope>
    <source>
        <strain evidence="3">cv. Nipponbare</strain>
    </source>
</reference>
<feature type="region of interest" description="Disordered" evidence="1">
    <location>
        <begin position="102"/>
        <end position="132"/>
    </location>
</feature>
<organism evidence="2 3">
    <name type="scientific">Oryza sativa subsp. japonica</name>
    <name type="common">Rice</name>
    <dbReference type="NCBI Taxonomy" id="39947"/>
    <lineage>
        <taxon>Eukaryota</taxon>
        <taxon>Viridiplantae</taxon>
        <taxon>Streptophyta</taxon>
        <taxon>Embryophyta</taxon>
        <taxon>Tracheophyta</taxon>
        <taxon>Spermatophyta</taxon>
        <taxon>Magnoliopsida</taxon>
        <taxon>Liliopsida</taxon>
        <taxon>Poales</taxon>
        <taxon>Poaceae</taxon>
        <taxon>BOP clade</taxon>
        <taxon>Oryzoideae</taxon>
        <taxon>Oryzeae</taxon>
        <taxon>Oryzinae</taxon>
        <taxon>Oryza</taxon>
        <taxon>Oryza sativa</taxon>
    </lineage>
</organism>
<reference evidence="3" key="1">
    <citation type="journal article" date="2005" name="Nature">
        <title>The map-based sequence of the rice genome.</title>
        <authorList>
            <consortium name="International rice genome sequencing project (IRGSP)"/>
            <person name="Matsumoto T."/>
            <person name="Wu J."/>
            <person name="Kanamori H."/>
            <person name="Katayose Y."/>
            <person name="Fujisawa M."/>
            <person name="Namiki N."/>
            <person name="Mizuno H."/>
            <person name="Yamamoto K."/>
            <person name="Antonio B.A."/>
            <person name="Baba T."/>
            <person name="Sakata K."/>
            <person name="Nagamura Y."/>
            <person name="Aoki H."/>
            <person name="Arikawa K."/>
            <person name="Arita K."/>
            <person name="Bito T."/>
            <person name="Chiden Y."/>
            <person name="Fujitsuka N."/>
            <person name="Fukunaka R."/>
            <person name="Hamada M."/>
            <person name="Harada C."/>
            <person name="Hayashi A."/>
            <person name="Hijishita S."/>
            <person name="Honda M."/>
            <person name="Hosokawa S."/>
            <person name="Ichikawa Y."/>
            <person name="Idonuma A."/>
            <person name="Iijima M."/>
            <person name="Ikeda M."/>
            <person name="Ikeno M."/>
            <person name="Ito K."/>
            <person name="Ito S."/>
            <person name="Ito T."/>
            <person name="Ito Y."/>
            <person name="Ito Y."/>
            <person name="Iwabuchi A."/>
            <person name="Kamiya K."/>
            <person name="Karasawa W."/>
            <person name="Kurita K."/>
            <person name="Katagiri S."/>
            <person name="Kikuta A."/>
            <person name="Kobayashi H."/>
            <person name="Kobayashi N."/>
            <person name="Machita K."/>
            <person name="Maehara T."/>
            <person name="Masukawa M."/>
            <person name="Mizubayashi T."/>
            <person name="Mukai Y."/>
            <person name="Nagasaki H."/>
            <person name="Nagata Y."/>
            <person name="Naito S."/>
            <person name="Nakashima M."/>
            <person name="Nakama Y."/>
            <person name="Nakamichi Y."/>
            <person name="Nakamura M."/>
            <person name="Meguro A."/>
            <person name="Negishi M."/>
            <person name="Ohta I."/>
            <person name="Ohta T."/>
            <person name="Okamoto M."/>
            <person name="Ono N."/>
            <person name="Saji S."/>
            <person name="Sakaguchi M."/>
            <person name="Sakai K."/>
            <person name="Shibata M."/>
            <person name="Shimokawa T."/>
            <person name="Song J."/>
            <person name="Takazaki Y."/>
            <person name="Terasawa K."/>
            <person name="Tsugane M."/>
            <person name="Tsuji K."/>
            <person name="Ueda S."/>
            <person name="Waki K."/>
            <person name="Yamagata H."/>
            <person name="Yamamoto M."/>
            <person name="Yamamoto S."/>
            <person name="Yamane H."/>
            <person name="Yoshiki S."/>
            <person name="Yoshihara R."/>
            <person name="Yukawa K."/>
            <person name="Zhong H."/>
            <person name="Yano M."/>
            <person name="Yuan Q."/>
            <person name="Ouyang S."/>
            <person name="Liu J."/>
            <person name="Jones K.M."/>
            <person name="Gansberger K."/>
            <person name="Moffat K."/>
            <person name="Hill J."/>
            <person name="Bera J."/>
            <person name="Fadrosh D."/>
            <person name="Jin S."/>
            <person name="Johri S."/>
            <person name="Kim M."/>
            <person name="Overton L."/>
            <person name="Reardon M."/>
            <person name="Tsitrin T."/>
            <person name="Vuong H."/>
            <person name="Weaver B."/>
            <person name="Ciecko A."/>
            <person name="Tallon L."/>
            <person name="Jackson J."/>
            <person name="Pai G."/>
            <person name="Aken S.V."/>
            <person name="Utterback T."/>
            <person name="Reidmuller S."/>
            <person name="Feldblyum T."/>
            <person name="Hsiao J."/>
            <person name="Zismann V."/>
            <person name="Iobst S."/>
            <person name="de Vazeille A.R."/>
            <person name="Buell C.R."/>
            <person name="Ying K."/>
            <person name="Li Y."/>
            <person name="Lu T."/>
            <person name="Huang Y."/>
            <person name="Zhao Q."/>
            <person name="Feng Q."/>
            <person name="Zhang L."/>
            <person name="Zhu J."/>
            <person name="Weng Q."/>
            <person name="Mu J."/>
            <person name="Lu Y."/>
            <person name="Fan D."/>
            <person name="Liu Y."/>
            <person name="Guan J."/>
            <person name="Zhang Y."/>
            <person name="Yu S."/>
            <person name="Liu X."/>
            <person name="Zhang Y."/>
            <person name="Hong G."/>
            <person name="Han B."/>
            <person name="Choisne N."/>
            <person name="Demange N."/>
            <person name="Orjeda G."/>
            <person name="Samain S."/>
            <person name="Cattolico L."/>
            <person name="Pelletier E."/>
            <person name="Couloux A."/>
            <person name="Segurens B."/>
            <person name="Wincker P."/>
            <person name="D'Hont A."/>
            <person name="Scarpelli C."/>
            <person name="Weissenbach J."/>
            <person name="Salanoubat M."/>
            <person name="Quetier F."/>
            <person name="Yu Y."/>
            <person name="Kim H.R."/>
            <person name="Rambo T."/>
            <person name="Currie J."/>
            <person name="Collura K."/>
            <person name="Luo M."/>
            <person name="Yang T."/>
            <person name="Ammiraju J.S.S."/>
            <person name="Engler F."/>
            <person name="Soderlund C."/>
            <person name="Wing R.A."/>
            <person name="Palmer L.E."/>
            <person name="de la Bastide M."/>
            <person name="Spiegel L."/>
            <person name="Nascimento L."/>
            <person name="Zutavern T."/>
            <person name="O'Shaughnessy A."/>
            <person name="Dike S."/>
            <person name="Dedhia N."/>
            <person name="Preston R."/>
            <person name="Balija V."/>
            <person name="McCombie W.R."/>
            <person name="Chow T."/>
            <person name="Chen H."/>
            <person name="Chung M."/>
            <person name="Chen C."/>
            <person name="Shaw J."/>
            <person name="Wu H."/>
            <person name="Hsiao K."/>
            <person name="Chao Y."/>
            <person name="Chu M."/>
            <person name="Cheng C."/>
            <person name="Hour A."/>
            <person name="Lee P."/>
            <person name="Lin S."/>
            <person name="Lin Y."/>
            <person name="Liou J."/>
            <person name="Liu S."/>
            <person name="Hsing Y."/>
            <person name="Raghuvanshi S."/>
            <person name="Mohanty A."/>
            <person name="Bharti A.K."/>
            <person name="Gaur A."/>
            <person name="Gupta V."/>
            <person name="Kumar D."/>
            <person name="Ravi V."/>
            <person name="Vij S."/>
            <person name="Kapur A."/>
            <person name="Khurana P."/>
            <person name="Khurana P."/>
            <person name="Khurana J.P."/>
            <person name="Tyagi A.K."/>
            <person name="Gaikwad K."/>
            <person name="Singh A."/>
            <person name="Dalal V."/>
            <person name="Srivastava S."/>
            <person name="Dixit A."/>
            <person name="Pal A.K."/>
            <person name="Ghazi I.A."/>
            <person name="Yadav M."/>
            <person name="Pandit A."/>
            <person name="Bhargava A."/>
            <person name="Sureshbabu K."/>
            <person name="Batra K."/>
            <person name="Sharma T.R."/>
            <person name="Mohapatra T."/>
            <person name="Singh N.K."/>
            <person name="Messing J."/>
            <person name="Nelson A.B."/>
            <person name="Fuks G."/>
            <person name="Kavchok S."/>
            <person name="Keizer G."/>
            <person name="Linton E."/>
            <person name="Llaca V."/>
            <person name="Song R."/>
            <person name="Tanyolac B."/>
            <person name="Young S."/>
            <person name="Ho-Il K."/>
            <person name="Hahn J.H."/>
            <person name="Sangsakoo G."/>
            <person name="Vanavichit A."/>
            <person name="de Mattos Luiz.A.T."/>
            <person name="Zimmer P.D."/>
            <person name="Malone G."/>
            <person name="Dellagostin O."/>
            <person name="de Oliveira A.C."/>
            <person name="Bevan M."/>
            <person name="Bancroft I."/>
            <person name="Minx P."/>
            <person name="Cordum H."/>
            <person name="Wilson R."/>
            <person name="Cheng Z."/>
            <person name="Jin W."/>
            <person name="Jiang J."/>
            <person name="Leong S.A."/>
            <person name="Iwama H."/>
            <person name="Gojobori T."/>
            <person name="Itoh T."/>
            <person name="Niimura Y."/>
            <person name="Fujii Y."/>
            <person name="Habara T."/>
            <person name="Sakai H."/>
            <person name="Sato Y."/>
            <person name="Wilson G."/>
            <person name="Kumar K."/>
            <person name="McCouch S."/>
            <person name="Juretic N."/>
            <person name="Hoen D."/>
            <person name="Wright S."/>
            <person name="Bruskiewich R."/>
            <person name="Bureau T."/>
            <person name="Miyao A."/>
            <person name="Hirochika H."/>
            <person name="Nishikawa T."/>
            <person name="Kadowaki K."/>
            <person name="Sugiura M."/>
            <person name="Burr B."/>
            <person name="Sasaki T."/>
        </authorList>
    </citation>
    <scope>NUCLEOTIDE SEQUENCE [LARGE SCALE GENOMIC DNA]</scope>
    <source>
        <strain evidence="3">cv. Nipponbare</strain>
    </source>
</reference>
<evidence type="ECO:0000313" key="3">
    <source>
        <dbReference type="Proteomes" id="UP000000763"/>
    </source>
</evidence>
<gene>
    <name evidence="2" type="primary">P0502B12.44</name>
</gene>
<feature type="compositionally biased region" description="Basic and acidic residues" evidence="1">
    <location>
        <begin position="7"/>
        <end position="17"/>
    </location>
</feature>
<evidence type="ECO:0000313" key="2">
    <source>
        <dbReference type="EMBL" id="BAD69234.1"/>
    </source>
</evidence>
<dbReference type="EMBL" id="AP005930">
    <property type="protein sequence ID" value="BAD69234.1"/>
    <property type="molecule type" value="Genomic_DNA"/>
</dbReference>
<protein>
    <submittedName>
        <fullName evidence="2">HGWP repeat containing protein-like</fullName>
    </submittedName>
</protein>
<name>Q5VMW6_ORYSJ</name>
<dbReference type="Proteomes" id="UP000000763">
    <property type="component" value="Chromosome 6"/>
</dbReference>
<evidence type="ECO:0000256" key="1">
    <source>
        <dbReference type="SAM" id="MobiDB-lite"/>
    </source>
</evidence>
<proteinExistence type="predicted"/>
<dbReference type="AlphaFoldDB" id="Q5VMW6"/>
<accession>Q5VMW6</accession>